<feature type="region of interest" description="Disordered" evidence="8">
    <location>
        <begin position="1"/>
        <end position="132"/>
    </location>
</feature>
<evidence type="ECO:0000313" key="12">
    <source>
        <dbReference type="Proteomes" id="UP000663846"/>
    </source>
</evidence>
<keyword evidence="6" id="KW-0333">Golgi apparatus</keyword>
<evidence type="ECO:0000256" key="1">
    <source>
        <dbReference type="ARBA" id="ARBA00004601"/>
    </source>
</evidence>
<evidence type="ECO:0000256" key="6">
    <source>
        <dbReference type="ARBA" id="ARBA00023034"/>
    </source>
</evidence>
<feature type="domain" description="Vacuolar protein sorting-associated protein 54 N-terminal" evidence="10">
    <location>
        <begin position="252"/>
        <end position="373"/>
    </location>
</feature>
<comment type="caution">
    <text evidence="11">The sequence shown here is derived from an EMBL/GenBank/DDBJ whole genome shotgun (WGS) entry which is preliminary data.</text>
</comment>
<feature type="compositionally biased region" description="Polar residues" evidence="8">
    <location>
        <begin position="154"/>
        <end position="197"/>
    </location>
</feature>
<dbReference type="Proteomes" id="UP000663846">
    <property type="component" value="Unassembled WGS sequence"/>
</dbReference>
<dbReference type="GO" id="GO:0015031">
    <property type="term" value="P:protein transport"/>
    <property type="evidence" value="ECO:0007669"/>
    <property type="project" value="UniProtKB-KW"/>
</dbReference>
<organism evidence="11 12">
    <name type="scientific">Rhizoctonia solani</name>
    <dbReference type="NCBI Taxonomy" id="456999"/>
    <lineage>
        <taxon>Eukaryota</taxon>
        <taxon>Fungi</taxon>
        <taxon>Dikarya</taxon>
        <taxon>Basidiomycota</taxon>
        <taxon>Agaricomycotina</taxon>
        <taxon>Agaricomycetes</taxon>
        <taxon>Cantharellales</taxon>
        <taxon>Ceratobasidiaceae</taxon>
        <taxon>Rhizoctonia</taxon>
    </lineage>
</organism>
<dbReference type="GO" id="GO:0000938">
    <property type="term" value="C:GARP complex"/>
    <property type="evidence" value="ECO:0007669"/>
    <property type="project" value="InterPro"/>
</dbReference>
<evidence type="ECO:0000256" key="2">
    <source>
        <dbReference type="ARBA" id="ARBA00009150"/>
    </source>
</evidence>
<feature type="compositionally biased region" description="Polar residues" evidence="8">
    <location>
        <begin position="1169"/>
        <end position="1191"/>
    </location>
</feature>
<feature type="domain" description="Vacuolar protein sorting-associated protein 54 C-terminal" evidence="9">
    <location>
        <begin position="776"/>
        <end position="907"/>
    </location>
</feature>
<dbReference type="GO" id="GO:0005829">
    <property type="term" value="C:cytosol"/>
    <property type="evidence" value="ECO:0007669"/>
    <property type="project" value="GOC"/>
</dbReference>
<dbReference type="InterPro" id="IPR019515">
    <property type="entry name" value="VPS54_N"/>
</dbReference>
<evidence type="ECO:0000313" key="11">
    <source>
        <dbReference type="EMBL" id="CAE6420707.1"/>
    </source>
</evidence>
<feature type="region of interest" description="Disordered" evidence="8">
    <location>
        <begin position="146"/>
        <end position="204"/>
    </location>
</feature>
<evidence type="ECO:0000256" key="4">
    <source>
        <dbReference type="ARBA" id="ARBA00022448"/>
    </source>
</evidence>
<comment type="subcellular location">
    <subcellularLocation>
        <location evidence="1">Golgi apparatus</location>
        <location evidence="1">trans-Golgi network</location>
    </subcellularLocation>
</comment>
<name>A0A8H2XBN1_9AGAM</name>
<dbReference type="AlphaFoldDB" id="A0A8H2XBN1"/>
<comment type="similarity">
    <text evidence="2">Belongs to the VPS54 family.</text>
</comment>
<evidence type="ECO:0000259" key="10">
    <source>
        <dbReference type="Pfam" id="PF10475"/>
    </source>
</evidence>
<dbReference type="PANTHER" id="PTHR12965">
    <property type="entry name" value="VACUOLAR PROTEIN SORTING 54"/>
    <property type="match status" value="1"/>
</dbReference>
<dbReference type="GO" id="GO:0019905">
    <property type="term" value="F:syntaxin binding"/>
    <property type="evidence" value="ECO:0007669"/>
    <property type="project" value="TreeGrafter"/>
</dbReference>
<keyword evidence="4" id="KW-0813">Transport</keyword>
<feature type="compositionally biased region" description="Basic and acidic residues" evidence="8">
    <location>
        <begin position="1126"/>
        <end position="1135"/>
    </location>
</feature>
<feature type="compositionally biased region" description="Low complexity" evidence="8">
    <location>
        <begin position="1066"/>
        <end position="1079"/>
    </location>
</feature>
<dbReference type="Pfam" id="PF10475">
    <property type="entry name" value="Vps54_N"/>
    <property type="match status" value="1"/>
</dbReference>
<dbReference type="Pfam" id="PF07928">
    <property type="entry name" value="Vps54"/>
    <property type="match status" value="1"/>
</dbReference>
<dbReference type="EMBL" id="CAJMWS010000321">
    <property type="protein sequence ID" value="CAE6420707.1"/>
    <property type="molecule type" value="Genomic_DNA"/>
</dbReference>
<evidence type="ECO:0000256" key="8">
    <source>
        <dbReference type="SAM" id="MobiDB-lite"/>
    </source>
</evidence>
<dbReference type="InterPro" id="IPR012501">
    <property type="entry name" value="Vps54_C"/>
</dbReference>
<feature type="compositionally biased region" description="Polar residues" evidence="8">
    <location>
        <begin position="748"/>
        <end position="758"/>
    </location>
</feature>
<evidence type="ECO:0000256" key="7">
    <source>
        <dbReference type="ARBA" id="ARBA00023054"/>
    </source>
</evidence>
<feature type="region of interest" description="Disordered" evidence="8">
    <location>
        <begin position="746"/>
        <end position="767"/>
    </location>
</feature>
<proteinExistence type="inferred from homology"/>
<feature type="region of interest" description="Disordered" evidence="8">
    <location>
        <begin position="1032"/>
        <end position="1202"/>
    </location>
</feature>
<reference evidence="11" key="1">
    <citation type="submission" date="2021-01" db="EMBL/GenBank/DDBJ databases">
        <authorList>
            <person name="Kaushik A."/>
        </authorList>
    </citation>
    <scope>NUCLEOTIDE SEQUENCE</scope>
    <source>
        <strain evidence="11">AG1-1C</strain>
    </source>
</reference>
<evidence type="ECO:0000259" key="9">
    <source>
        <dbReference type="Pfam" id="PF07928"/>
    </source>
</evidence>
<keyword evidence="5" id="KW-0653">Protein transport</keyword>
<accession>A0A8H2XBN1</accession>
<dbReference type="GO" id="GO:0042147">
    <property type="term" value="P:retrograde transport, endosome to Golgi"/>
    <property type="evidence" value="ECO:0007669"/>
    <property type="project" value="InterPro"/>
</dbReference>
<gene>
    <name evidence="11" type="ORF">RDB_LOCUS86843</name>
</gene>
<dbReference type="PANTHER" id="PTHR12965:SF0">
    <property type="entry name" value="VACUOLAR PROTEIN SORTING-ASSOCIATED PROTEIN 54"/>
    <property type="match status" value="1"/>
</dbReference>
<evidence type="ECO:0000256" key="3">
    <source>
        <dbReference type="ARBA" id="ARBA00017665"/>
    </source>
</evidence>
<feature type="compositionally biased region" description="Polar residues" evidence="8">
    <location>
        <begin position="1094"/>
        <end position="1115"/>
    </location>
</feature>
<dbReference type="Gene3D" id="6.10.250.860">
    <property type="match status" value="1"/>
</dbReference>
<keyword evidence="7" id="KW-0175">Coiled coil</keyword>
<dbReference type="InterPro" id="IPR039745">
    <property type="entry name" value="Vps54"/>
</dbReference>
<feature type="compositionally biased region" description="Polar residues" evidence="8">
    <location>
        <begin position="80"/>
        <end position="117"/>
    </location>
</feature>
<dbReference type="GO" id="GO:0006896">
    <property type="term" value="P:Golgi to vacuole transport"/>
    <property type="evidence" value="ECO:0007669"/>
    <property type="project" value="TreeGrafter"/>
</dbReference>
<sequence length="1202" mass="130729">MSGVVMADSTATSSQGDDSRPTTPIVRESSRAQTYHFQWDLASRRKGPGSVVSETTESRAGDGTPPRTDTFFENLDHGSATPSFPTSWSASSQGFNAISTVLNNPKTRPNPLKSSKAPQPPVNSPDLKRIRRKDFDPYLKAIGPAWQQFERNKSPSSSSTTFGAPSLPLSPSSDGHNGTSSGHSVFSDPSSSDTGPRSTLPPLSGVPSIYFNPAFDLSDPRTFAAVTEQETGSTHRRVSSSPTDIALNHILQEKLSHYMDIVEQHLVQEIAVRSVPFFAALSNLQDLQTEGAACLSRIARLKAQLQDVNNCQARKGLEVVRLQSKRDNLQQLQRAVKDIREVGETVGMAKRLAEEGDHFAALGLIETVQSLLERKETVDSSIGAEAATAARMPHHKGQESGDVFSLPTVIESPNTPVAMFSHQNTNGTRLQDAQTPRLYPPSETPVDLSSLASLSDAPIKLAELRTDVSLALQRDLLTLLTEDLVAQTKSLEPEAVTSSETLRSEAWKAQLHVLLDGLLRTSGIERAFASYKEVALAQIRLLVQAHQANSKGQLNGTENDLNATSEDNIDFVKNMDHGGFMRLMRSLYSMLLESIRTTQEHGTLIQKTLQDITEQSEKQSEIVDLSDECSAVVFAAAELASVCCAKLINARSEQNVGLPWPDFLELYNETSSFNIECEILCRTMIIALRGAANSQAKAYLSAFHSQRISESAKLVEEETWSAVDVSPKYQRLVAVLIEAAVSNPPEILSQSPQPTASSEDAVDNGPNPKHITIEEQQFYVVGATLQAIRLIIDYLSIIANLPLLTIDVMPKTIEFLKAFNSRTCQVVLGAGALRSAGLKNITARHLALASQSLTVMVTLIPYIRETFRRHLSPKQAVMLTEFDKLKRDFQEHQNEIYTKLISIMGDRLAVHCKSLQASSKSEIDWTSPNSKPPPNAYMEVLVKETATLHKVLTRYLSEHASELIMSQVFAAINHRLSEEYGKIDLPSQEAKDRLLEDARYLHGRLSALPGVGGLSSMLETVVNDKRVVVPAPPEPGINATNPAPMAPAKPARRTLSSIFGKDSKFASKAPPSSPIPTSSEKAELLRPVTEENTETPPKTVDTQNADINPPGTTLPSADASVDIESEGSKGAEDHATAPTEAMQPAPTSVVLEVPGDGKNALLADETIRITASSPSTEQFEPTVLRSQTASPMQPDGDRPTAQ</sequence>
<evidence type="ECO:0000256" key="5">
    <source>
        <dbReference type="ARBA" id="ARBA00022927"/>
    </source>
</evidence>
<protein>
    <recommendedName>
        <fullName evidence="3">Vacuolar protein sorting-associated protein 54</fullName>
    </recommendedName>
</protein>